<evidence type="ECO:0000313" key="4">
    <source>
        <dbReference type="Proteomes" id="UP000029264"/>
    </source>
</evidence>
<comment type="similarity">
    <text evidence="1">Belongs to the SlyX family.</text>
</comment>
<reference evidence="3 4" key="1">
    <citation type="submission" date="2014-06" db="EMBL/GenBank/DDBJ databases">
        <title>Shewanella sp. YQH10.</title>
        <authorList>
            <person name="Liu Y."/>
            <person name="Zeng R."/>
        </authorList>
    </citation>
    <scope>NUCLEOTIDE SEQUENCE [LARGE SCALE GENOMIC DNA]</scope>
    <source>
        <strain evidence="3 4">YQH10</strain>
    </source>
</reference>
<evidence type="ECO:0000256" key="2">
    <source>
        <dbReference type="SAM" id="Coils"/>
    </source>
</evidence>
<dbReference type="eggNOG" id="COG2900">
    <property type="taxonomic scope" value="Bacteria"/>
</dbReference>
<dbReference type="HAMAP" id="MF_00715">
    <property type="entry name" value="SlyX"/>
    <property type="match status" value="1"/>
</dbReference>
<dbReference type="InterPro" id="IPR007236">
    <property type="entry name" value="SlyX"/>
</dbReference>
<sequence>MEGLGQRVEDLETKLAFQEATIDELNNEVIALNKIVAEQQYQLQLIVTKLKAIEPSNIASQSEETPPPHY</sequence>
<gene>
    <name evidence="1" type="primary">slyX</name>
    <name evidence="3" type="ORF">HR45_10135</name>
</gene>
<dbReference type="Proteomes" id="UP000029264">
    <property type="component" value="Unassembled WGS sequence"/>
</dbReference>
<evidence type="ECO:0000313" key="3">
    <source>
        <dbReference type="EMBL" id="KFZ37373.1"/>
    </source>
</evidence>
<proteinExistence type="inferred from homology"/>
<dbReference type="Gene3D" id="1.20.5.300">
    <property type="match status" value="1"/>
</dbReference>
<dbReference type="EMBL" id="JPEO01000006">
    <property type="protein sequence ID" value="KFZ37373.1"/>
    <property type="molecule type" value="Genomic_DNA"/>
</dbReference>
<dbReference type="Pfam" id="PF04102">
    <property type="entry name" value="SlyX"/>
    <property type="match status" value="1"/>
</dbReference>
<evidence type="ECO:0000256" key="1">
    <source>
        <dbReference type="HAMAP-Rule" id="MF_00715"/>
    </source>
</evidence>
<dbReference type="OrthoDB" id="5771733at2"/>
<organism evidence="3 4">
    <name type="scientific">Shewanella mangrovi</name>
    <dbReference type="NCBI Taxonomy" id="1515746"/>
    <lineage>
        <taxon>Bacteria</taxon>
        <taxon>Pseudomonadati</taxon>
        <taxon>Pseudomonadota</taxon>
        <taxon>Gammaproteobacteria</taxon>
        <taxon>Alteromonadales</taxon>
        <taxon>Shewanellaceae</taxon>
        <taxon>Shewanella</taxon>
    </lineage>
</organism>
<keyword evidence="2" id="KW-0175">Coiled coil</keyword>
<name>A0A094LQF2_9GAMM</name>
<keyword evidence="4" id="KW-1185">Reference proteome</keyword>
<feature type="coiled-coil region" evidence="2">
    <location>
        <begin position="1"/>
        <end position="42"/>
    </location>
</feature>
<dbReference type="PANTHER" id="PTHR36508">
    <property type="entry name" value="PROTEIN SLYX"/>
    <property type="match status" value="1"/>
</dbReference>
<dbReference type="PANTHER" id="PTHR36508:SF1">
    <property type="entry name" value="PROTEIN SLYX"/>
    <property type="match status" value="1"/>
</dbReference>
<dbReference type="STRING" id="1515746.HR45_10135"/>
<comment type="caution">
    <text evidence="3">The sequence shown here is derived from an EMBL/GenBank/DDBJ whole genome shotgun (WGS) entry which is preliminary data.</text>
</comment>
<dbReference type="RefSeq" id="WP_037442490.1">
    <property type="nucleotide sequence ID" value="NZ_JPEO01000006.1"/>
</dbReference>
<accession>A0A094LQF2</accession>
<protein>
    <recommendedName>
        <fullName evidence="1">Protein SlyX homolog</fullName>
    </recommendedName>
</protein>
<dbReference type="AlphaFoldDB" id="A0A094LQF2"/>